<name>A0A0M3K7K0_ANISI</name>
<protein>
    <submittedName>
        <fullName evidence="4">Major sperm protein</fullName>
    </submittedName>
</protein>
<dbReference type="EMBL" id="UYRR01033008">
    <property type="protein sequence ID" value="VDK57520.1"/>
    <property type="molecule type" value="Genomic_DNA"/>
</dbReference>
<sequence length="370" mass="41403">MYSLEKRCLSQGELSNQSAADSISRDALTVGCHEAYDGLVVYCICQGDHCNKSPITLQLQDDPKYTTSDHDSELVALNPGISLQNMLGESDGDDGMTASSSVASKWQQNSWPNARATANLSNASASSGEVLSGTQNQQTQRMNSLSVPVEHFRRKDPEQRQLEALPKQQKEQQQSSRRQENNWLSTDANEDNDELLSLSSSASSTRPIHQTSVITYCIFLRSRTSRYLEITNIGSLNRCAVALKFIQLENRESCDKVKYELEGLKRFAPFCLYNGSAAKRFPRTFRISEDVIRASGERTTGTVQGQLIILLVLTSRRLVATTVGDKIRRHAAHAAMERQGRFPLFRPRLFAFLDFDPRSRNIFSKALSPQ</sequence>
<evidence type="ECO:0000256" key="1">
    <source>
        <dbReference type="SAM" id="MobiDB-lite"/>
    </source>
</evidence>
<proteinExistence type="predicted"/>
<evidence type="ECO:0000313" key="3">
    <source>
        <dbReference type="Proteomes" id="UP000267096"/>
    </source>
</evidence>
<dbReference type="Proteomes" id="UP000267096">
    <property type="component" value="Unassembled WGS sequence"/>
</dbReference>
<evidence type="ECO:0000313" key="2">
    <source>
        <dbReference type="EMBL" id="VDK57520.1"/>
    </source>
</evidence>
<feature type="region of interest" description="Disordered" evidence="1">
    <location>
        <begin position="88"/>
        <end position="110"/>
    </location>
</feature>
<evidence type="ECO:0000313" key="4">
    <source>
        <dbReference type="WBParaSite" id="ASIM_0001694101-mRNA-1"/>
    </source>
</evidence>
<reference evidence="4" key="1">
    <citation type="submission" date="2017-02" db="UniProtKB">
        <authorList>
            <consortium name="WormBaseParasite"/>
        </authorList>
    </citation>
    <scope>IDENTIFICATION</scope>
</reference>
<gene>
    <name evidence="2" type="ORF">ASIM_LOCUS16348</name>
</gene>
<feature type="compositionally biased region" description="Polar residues" evidence="1">
    <location>
        <begin position="132"/>
        <end position="146"/>
    </location>
</feature>
<keyword evidence="3" id="KW-1185">Reference proteome</keyword>
<reference evidence="2 3" key="2">
    <citation type="submission" date="2018-11" db="EMBL/GenBank/DDBJ databases">
        <authorList>
            <consortium name="Pathogen Informatics"/>
        </authorList>
    </citation>
    <scope>NUCLEOTIDE SEQUENCE [LARGE SCALE GENOMIC DNA]</scope>
</reference>
<organism evidence="4">
    <name type="scientific">Anisakis simplex</name>
    <name type="common">Herring worm</name>
    <dbReference type="NCBI Taxonomy" id="6269"/>
    <lineage>
        <taxon>Eukaryota</taxon>
        <taxon>Metazoa</taxon>
        <taxon>Ecdysozoa</taxon>
        <taxon>Nematoda</taxon>
        <taxon>Chromadorea</taxon>
        <taxon>Rhabditida</taxon>
        <taxon>Spirurina</taxon>
        <taxon>Ascaridomorpha</taxon>
        <taxon>Ascaridoidea</taxon>
        <taxon>Anisakidae</taxon>
        <taxon>Anisakis</taxon>
        <taxon>Anisakis simplex complex</taxon>
    </lineage>
</organism>
<dbReference type="AlphaFoldDB" id="A0A0M3K7K0"/>
<feature type="compositionally biased region" description="Basic and acidic residues" evidence="1">
    <location>
        <begin position="150"/>
        <end position="161"/>
    </location>
</feature>
<dbReference type="WBParaSite" id="ASIM_0001694101-mRNA-1">
    <property type="protein sequence ID" value="ASIM_0001694101-mRNA-1"/>
    <property type="gene ID" value="ASIM_0001694101"/>
</dbReference>
<accession>A0A0M3K7K0</accession>
<feature type="region of interest" description="Disordered" evidence="1">
    <location>
        <begin position="125"/>
        <end position="189"/>
    </location>
</feature>
<feature type="compositionally biased region" description="Polar residues" evidence="1">
    <location>
        <begin position="97"/>
        <end position="110"/>
    </location>
</feature>